<accession>A0ABZ2XBY1</accession>
<evidence type="ECO:0000313" key="2">
    <source>
        <dbReference type="EMBL" id="WZJ20141.1"/>
    </source>
</evidence>
<evidence type="ECO:0000259" key="1">
    <source>
        <dbReference type="Pfam" id="PF12281"/>
    </source>
</evidence>
<dbReference type="Pfam" id="PF12281">
    <property type="entry name" value="NTP_transf_8"/>
    <property type="match status" value="1"/>
</dbReference>
<dbReference type="InterPro" id="IPR058575">
    <property type="entry name" value="NTP_transf_8_dom"/>
</dbReference>
<dbReference type="EMBL" id="CP151406">
    <property type="protein sequence ID" value="WZJ20141.1"/>
    <property type="molecule type" value="Genomic_DNA"/>
</dbReference>
<sequence length="243" mass="27418">MYRAMRLGSISGEAAAILREADRRELLGNSLIVVGTNAMPAYEVEAQHRIGTGLDETQVFDMAWIGHLTFAGTAPSPHSGDPFWRMLKAVDSTYTVNTERNFQARNAKAYEVELLVAPSRVASMGKTDKPVPMPLPEQEWLLNGRFVDHVICARDGSAARIVAPDPRWFALHKLWMSDQEKRTALKRPKDRKQGLRLLDSIARHMPHYALDDTFAAELPDELRRYFDDWRQNSGATPPPPPAW</sequence>
<feature type="domain" description="Nucleotidyltransferase-like" evidence="1">
    <location>
        <begin position="14"/>
        <end position="215"/>
    </location>
</feature>
<keyword evidence="3" id="KW-1185">Reference proteome</keyword>
<proteinExistence type="predicted"/>
<evidence type="ECO:0000313" key="3">
    <source>
        <dbReference type="Proteomes" id="UP001479520"/>
    </source>
</evidence>
<dbReference type="RefSeq" id="WP_341742975.1">
    <property type="nucleotide sequence ID" value="NZ_CP151406.1"/>
</dbReference>
<name>A0ABZ2XBY1_9RHOO</name>
<organism evidence="2 3">
    <name type="scientific">Azonexus hydrophilus</name>
    <dbReference type="NCBI Taxonomy" id="418702"/>
    <lineage>
        <taxon>Bacteria</taxon>
        <taxon>Pseudomonadati</taxon>
        <taxon>Pseudomonadota</taxon>
        <taxon>Betaproteobacteria</taxon>
        <taxon>Rhodocyclales</taxon>
        <taxon>Azonexaceae</taxon>
        <taxon>Azonexus</taxon>
    </lineage>
</organism>
<protein>
    <submittedName>
        <fullName evidence="2">GSU2403 family nucleotidyltransferase fold protein</fullName>
    </submittedName>
</protein>
<reference evidence="2 3" key="1">
    <citation type="submission" date="2024-04" db="EMBL/GenBank/DDBJ databases">
        <title>Dissimilatory iodate-reducing microorganisms contribute to the enrichment of iodine in groundwater.</title>
        <authorList>
            <person name="Jiang Z."/>
        </authorList>
    </citation>
    <scope>NUCLEOTIDE SEQUENCE [LARGE SCALE GENOMIC DNA]</scope>
    <source>
        <strain evidence="2 3">NCP973</strain>
    </source>
</reference>
<dbReference type="Proteomes" id="UP001479520">
    <property type="component" value="Chromosome"/>
</dbReference>
<gene>
    <name evidence="2" type="ORF">AADV58_09220</name>
</gene>